<feature type="transmembrane region" description="Helical" evidence="2">
    <location>
        <begin position="34"/>
        <end position="58"/>
    </location>
</feature>
<feature type="transmembrane region" description="Helical" evidence="2">
    <location>
        <begin position="78"/>
        <end position="102"/>
    </location>
</feature>
<organism evidence="3 4">
    <name type="scientific">Brevibacterium daeguense</name>
    <dbReference type="NCBI Taxonomy" id="909936"/>
    <lineage>
        <taxon>Bacteria</taxon>
        <taxon>Bacillati</taxon>
        <taxon>Actinomycetota</taxon>
        <taxon>Actinomycetes</taxon>
        <taxon>Micrococcales</taxon>
        <taxon>Brevibacteriaceae</taxon>
        <taxon>Brevibacterium</taxon>
    </lineage>
</organism>
<sequence length="164" mass="17173">MTPVPAGTAPEHDDKTSETSAPVQSYRSARADRIIAVILLVIAVLNVLGCAAGAWGLAAGGAELFGVDILAGTRFAGMYGAGAALLALVGAVQLLAVIAHLLRSRWTAAAHALAGFTMMTWIVGELLVVDVYFFLQPLYFGIGAIQVTGVLVLLGVFRPTWRPR</sequence>
<evidence type="ECO:0000313" key="4">
    <source>
        <dbReference type="Proteomes" id="UP001501586"/>
    </source>
</evidence>
<keyword evidence="2" id="KW-0812">Transmembrane</keyword>
<keyword evidence="4" id="KW-1185">Reference proteome</keyword>
<protein>
    <recommendedName>
        <fullName evidence="5">DUF4383 domain-containing protein</fullName>
    </recommendedName>
</protein>
<keyword evidence="2" id="KW-1133">Transmembrane helix</keyword>
<accession>A0ABP8EGA0</accession>
<proteinExistence type="predicted"/>
<evidence type="ECO:0008006" key="5">
    <source>
        <dbReference type="Google" id="ProtNLM"/>
    </source>
</evidence>
<reference evidence="4" key="1">
    <citation type="journal article" date="2019" name="Int. J. Syst. Evol. Microbiol.">
        <title>The Global Catalogue of Microorganisms (GCM) 10K type strain sequencing project: providing services to taxonomists for standard genome sequencing and annotation.</title>
        <authorList>
            <consortium name="The Broad Institute Genomics Platform"/>
            <consortium name="The Broad Institute Genome Sequencing Center for Infectious Disease"/>
            <person name="Wu L."/>
            <person name="Ma J."/>
        </authorList>
    </citation>
    <scope>NUCLEOTIDE SEQUENCE [LARGE SCALE GENOMIC DNA]</scope>
    <source>
        <strain evidence="4">JCM 17458</strain>
    </source>
</reference>
<dbReference type="RefSeq" id="WP_236864736.1">
    <property type="nucleotide sequence ID" value="NZ_BAABAZ010000004.1"/>
</dbReference>
<name>A0ABP8EGA0_9MICO</name>
<gene>
    <name evidence="3" type="ORF">GCM10022261_04950</name>
</gene>
<evidence type="ECO:0000256" key="1">
    <source>
        <dbReference type="SAM" id="MobiDB-lite"/>
    </source>
</evidence>
<comment type="caution">
    <text evidence="3">The sequence shown here is derived from an EMBL/GenBank/DDBJ whole genome shotgun (WGS) entry which is preliminary data.</text>
</comment>
<feature type="region of interest" description="Disordered" evidence="1">
    <location>
        <begin position="1"/>
        <end position="24"/>
    </location>
</feature>
<feature type="transmembrane region" description="Helical" evidence="2">
    <location>
        <begin position="109"/>
        <end position="132"/>
    </location>
</feature>
<dbReference type="EMBL" id="BAABAZ010000004">
    <property type="protein sequence ID" value="GAA4282964.1"/>
    <property type="molecule type" value="Genomic_DNA"/>
</dbReference>
<evidence type="ECO:0000313" key="3">
    <source>
        <dbReference type="EMBL" id="GAA4282964.1"/>
    </source>
</evidence>
<keyword evidence="2" id="KW-0472">Membrane</keyword>
<dbReference type="Proteomes" id="UP001501586">
    <property type="component" value="Unassembled WGS sequence"/>
</dbReference>
<feature type="transmembrane region" description="Helical" evidence="2">
    <location>
        <begin position="138"/>
        <end position="157"/>
    </location>
</feature>
<evidence type="ECO:0000256" key="2">
    <source>
        <dbReference type="SAM" id="Phobius"/>
    </source>
</evidence>